<feature type="region of interest" description="Disordered" evidence="1">
    <location>
        <begin position="157"/>
        <end position="199"/>
    </location>
</feature>
<feature type="compositionally biased region" description="Low complexity" evidence="1">
    <location>
        <begin position="158"/>
        <end position="169"/>
    </location>
</feature>
<comment type="caution">
    <text evidence="2">The sequence shown here is derived from an EMBL/GenBank/DDBJ whole genome shotgun (WGS) entry which is preliminary data.</text>
</comment>
<protein>
    <recommendedName>
        <fullName evidence="4">LisH domain-containing protein</fullName>
    </recommendedName>
</protein>
<feature type="compositionally biased region" description="Basic and acidic residues" evidence="1">
    <location>
        <begin position="222"/>
        <end position="239"/>
    </location>
</feature>
<proteinExistence type="predicted"/>
<dbReference type="EMBL" id="NBCO01000006">
    <property type="protein sequence ID" value="ORC91114.1"/>
    <property type="molecule type" value="Genomic_DNA"/>
</dbReference>
<feature type="region of interest" description="Disordered" evidence="1">
    <location>
        <begin position="211"/>
        <end position="240"/>
    </location>
</feature>
<feature type="compositionally biased region" description="Low complexity" evidence="1">
    <location>
        <begin position="211"/>
        <end position="221"/>
    </location>
</feature>
<name>A0A1X0P2E1_9TRYP</name>
<gene>
    <name evidence="2" type="ORF">TM35_000061190</name>
</gene>
<accession>A0A1X0P2E1</accession>
<sequence>MEEHPVEEDVNEINTTLLELQDALTAALRETGVLGKLRAQLRASAISVVRGDSHLRDAAVSSAGKIMQPASLSLEARVALLLMEDFMRVHGLLHTIGVFEAESNVCLIGETERATMKEMQSLQQQQQQQQQQSSGEKSILEKLIANTLQRDKPIILQGTSTGSSSLSLTPPEHSVQPSKEIEIEEEKEKEEKGKEQQQQSTIMKMGMMNNNNINNINNNNNNKEKEKEKEKKEEQEVPHNIEIIDELKEYDDSVDFSDISIEDISSMNKTSYDYMENF</sequence>
<evidence type="ECO:0000313" key="2">
    <source>
        <dbReference type="EMBL" id="ORC91114.1"/>
    </source>
</evidence>
<dbReference type="RefSeq" id="XP_028885180.1">
    <property type="nucleotide sequence ID" value="XM_029023156.1"/>
</dbReference>
<dbReference type="AlphaFoldDB" id="A0A1X0P2E1"/>
<evidence type="ECO:0000313" key="3">
    <source>
        <dbReference type="Proteomes" id="UP000192257"/>
    </source>
</evidence>
<dbReference type="Proteomes" id="UP000192257">
    <property type="component" value="Unassembled WGS sequence"/>
</dbReference>
<organism evidence="2 3">
    <name type="scientific">Trypanosoma theileri</name>
    <dbReference type="NCBI Taxonomy" id="67003"/>
    <lineage>
        <taxon>Eukaryota</taxon>
        <taxon>Discoba</taxon>
        <taxon>Euglenozoa</taxon>
        <taxon>Kinetoplastea</taxon>
        <taxon>Metakinetoplastina</taxon>
        <taxon>Trypanosomatida</taxon>
        <taxon>Trypanosomatidae</taxon>
        <taxon>Trypanosoma</taxon>
    </lineage>
</organism>
<reference evidence="2 3" key="1">
    <citation type="submission" date="2017-03" db="EMBL/GenBank/DDBJ databases">
        <title>An alternative strategy for trypanosome survival in the mammalian bloodstream revealed through genome and transcriptome analysis of the ubiquitous bovine parasite Trypanosoma (Megatrypanum) theileri.</title>
        <authorList>
            <person name="Kelly S."/>
            <person name="Ivens A."/>
            <person name="Mott A."/>
            <person name="O'Neill E."/>
            <person name="Emms D."/>
            <person name="Macleod O."/>
            <person name="Voorheis P."/>
            <person name="Matthews J."/>
            <person name="Matthews K."/>
            <person name="Carrington M."/>
        </authorList>
    </citation>
    <scope>NUCLEOTIDE SEQUENCE [LARGE SCALE GENOMIC DNA]</scope>
    <source>
        <strain evidence="2">Edinburgh</strain>
    </source>
</reference>
<keyword evidence="3" id="KW-1185">Reference proteome</keyword>
<dbReference type="OrthoDB" id="2160638at2759"/>
<dbReference type="GeneID" id="39982936"/>
<dbReference type="VEuPathDB" id="TriTrypDB:TM35_000061190"/>
<evidence type="ECO:0000256" key="1">
    <source>
        <dbReference type="SAM" id="MobiDB-lite"/>
    </source>
</evidence>
<evidence type="ECO:0008006" key="4">
    <source>
        <dbReference type="Google" id="ProtNLM"/>
    </source>
</evidence>